<dbReference type="InterPro" id="IPR012902">
    <property type="entry name" value="N_methyl_site"/>
</dbReference>
<accession>A0AA42BLC2</accession>
<evidence type="ECO:0000256" key="1">
    <source>
        <dbReference type="SAM" id="Phobius"/>
    </source>
</evidence>
<protein>
    <submittedName>
        <fullName evidence="2">Type II secretion system GspH family protein</fullName>
    </submittedName>
</protein>
<sequence length="179" mass="19339">MKQRGFTIIELFTVMCILGILALSALSRLNDTQSYTVKAYQDRLMASLRAVQTKAMQDTRPNFCHQLNFTWDDPLAPADDAWGMPTDDYSAGNEAVTCSSTIDAAANPNISSQPSELQSEGLVISTLDGTTADITYIRFTALGKPVSSAGTCQNTCKISFDTLNTTGVCVNQEGLIYAC</sequence>
<dbReference type="EMBL" id="JANATA010000010">
    <property type="protein sequence ID" value="MCP3428665.1"/>
    <property type="molecule type" value="Genomic_DNA"/>
</dbReference>
<dbReference type="InterPro" id="IPR045584">
    <property type="entry name" value="Pilin-like"/>
</dbReference>
<evidence type="ECO:0000313" key="2">
    <source>
        <dbReference type="EMBL" id="MCP3428665.1"/>
    </source>
</evidence>
<dbReference type="RefSeq" id="WP_254100160.1">
    <property type="nucleotide sequence ID" value="NZ_JANATA010000010.1"/>
</dbReference>
<gene>
    <name evidence="2" type="ORF">NLF92_06875</name>
</gene>
<proteinExistence type="predicted"/>
<keyword evidence="3" id="KW-1185">Reference proteome</keyword>
<comment type="caution">
    <text evidence="2">The sequence shown here is derived from an EMBL/GenBank/DDBJ whole genome shotgun (WGS) entry which is preliminary data.</text>
</comment>
<organism evidence="2 3">
    <name type="scientific">Opacimonas viscosa</name>
    <dbReference type="NCBI Taxonomy" id="2961944"/>
    <lineage>
        <taxon>Bacteria</taxon>
        <taxon>Pseudomonadati</taxon>
        <taxon>Pseudomonadota</taxon>
        <taxon>Gammaproteobacteria</taxon>
        <taxon>Alteromonadales</taxon>
        <taxon>Alteromonadaceae</taxon>
        <taxon>Opacimonas</taxon>
    </lineage>
</organism>
<evidence type="ECO:0000313" key="3">
    <source>
        <dbReference type="Proteomes" id="UP001165413"/>
    </source>
</evidence>
<dbReference type="SUPFAM" id="SSF54523">
    <property type="entry name" value="Pili subunits"/>
    <property type="match status" value="1"/>
</dbReference>
<dbReference type="AlphaFoldDB" id="A0AA42BLC2"/>
<keyword evidence="1" id="KW-0812">Transmembrane</keyword>
<feature type="transmembrane region" description="Helical" evidence="1">
    <location>
        <begin position="6"/>
        <end position="26"/>
    </location>
</feature>
<dbReference type="Gene3D" id="3.30.700.10">
    <property type="entry name" value="Glycoprotein, Type 4 Pilin"/>
    <property type="match status" value="1"/>
</dbReference>
<keyword evidence="1" id="KW-0472">Membrane</keyword>
<dbReference type="NCBIfam" id="TIGR02532">
    <property type="entry name" value="IV_pilin_GFxxxE"/>
    <property type="match status" value="1"/>
</dbReference>
<reference evidence="2" key="1">
    <citation type="submission" date="2022-07" db="EMBL/GenBank/DDBJ databases">
        <title>Characterization of the Novel Bacterium Alteromonas immobilis LMIT006 and Alteromonas gregis LMIT007.</title>
        <authorList>
            <person name="Lin X."/>
        </authorList>
    </citation>
    <scope>NUCLEOTIDE SEQUENCE</scope>
    <source>
        <strain evidence="2">LMIT007</strain>
    </source>
</reference>
<name>A0AA42BLC2_9ALTE</name>
<dbReference type="Proteomes" id="UP001165413">
    <property type="component" value="Unassembled WGS sequence"/>
</dbReference>
<keyword evidence="1" id="KW-1133">Transmembrane helix</keyword>